<evidence type="ECO:0000259" key="2">
    <source>
        <dbReference type="Pfam" id="PF14504"/>
    </source>
</evidence>
<dbReference type="Proteomes" id="UP000198584">
    <property type="component" value="Unassembled WGS sequence"/>
</dbReference>
<dbReference type="PANTHER" id="PTHR31157:SF26">
    <property type="entry name" value="SCP-LIKE EXTRACELLULAR PROTEIN"/>
    <property type="match status" value="1"/>
</dbReference>
<evidence type="ECO:0000313" key="4">
    <source>
        <dbReference type="Proteomes" id="UP000198584"/>
    </source>
</evidence>
<dbReference type="SUPFAM" id="SSF55797">
    <property type="entry name" value="PR-1-like"/>
    <property type="match status" value="1"/>
</dbReference>
<name>A0A1H4H5K6_9BACI</name>
<gene>
    <name evidence="3" type="ORF">SAMN05421743_1235</name>
</gene>
<protein>
    <submittedName>
        <fullName evidence="3">Uncharacterized conserved protein YkwD, contains CAP (CSP/antigen 5/PR1) domain</fullName>
    </submittedName>
</protein>
<sequence>MNFIRFIVLIMLAAGIYLVVTGDFADETLEEGLEKGKDAAEKLAEIFEQEEPEEPSSEDMSKEESLSLEGDMYKWIGKDKQALLDTYGEPQRKDPSAYGYTWWVYNTDPEKYLQFGIEDGKISTWFLTGADAAAEPLTIGDDYQTVKSQHDFTKEVTYKKGIEQYTFILSEDDLASRPLVQLSDSVYAQLYFDTFTDQLSSIRVMNYEVLLKQQPYQVSYRGKLPKSVVIEEEWEAIETAREKQIFDITNRYRIRFGKERLEWYQPVAEVAFKHSKDMRENNYFSHYTPEGIGLQERLKADGVTYSSAGENIAAQYPDAAAAMEGWLNSEGHREALLHDRYSHLGVGVYKDYYTQNFLVPR</sequence>
<keyword evidence="4" id="KW-1185">Reference proteome</keyword>
<dbReference type="Pfam" id="PF14504">
    <property type="entry name" value="CAP_assoc_N"/>
    <property type="match status" value="1"/>
</dbReference>
<dbReference type="OrthoDB" id="9783944at2"/>
<dbReference type="RefSeq" id="WP_093046595.1">
    <property type="nucleotide sequence ID" value="NZ_FNQR01000023.1"/>
</dbReference>
<accession>A0A1H4H5K6</accession>
<dbReference type="InterPro" id="IPR014044">
    <property type="entry name" value="CAP_dom"/>
</dbReference>
<organism evidence="3 4">
    <name type="scientific">Thalassobacillus cyri</name>
    <dbReference type="NCBI Taxonomy" id="571932"/>
    <lineage>
        <taxon>Bacteria</taxon>
        <taxon>Bacillati</taxon>
        <taxon>Bacillota</taxon>
        <taxon>Bacilli</taxon>
        <taxon>Bacillales</taxon>
        <taxon>Bacillaceae</taxon>
        <taxon>Thalassobacillus</taxon>
    </lineage>
</organism>
<dbReference type="Gene3D" id="3.40.33.10">
    <property type="entry name" value="CAP"/>
    <property type="match status" value="1"/>
</dbReference>
<dbReference type="PANTHER" id="PTHR31157">
    <property type="entry name" value="SCP DOMAIN-CONTAINING PROTEIN"/>
    <property type="match status" value="1"/>
</dbReference>
<evidence type="ECO:0000259" key="1">
    <source>
        <dbReference type="Pfam" id="PF00188"/>
    </source>
</evidence>
<dbReference type="Pfam" id="PF00188">
    <property type="entry name" value="CAP"/>
    <property type="match status" value="1"/>
</dbReference>
<dbReference type="CDD" id="cd05379">
    <property type="entry name" value="CAP_bacterial"/>
    <property type="match status" value="1"/>
</dbReference>
<dbReference type="STRING" id="571932.SAMN05421743_1235"/>
<dbReference type="AlphaFoldDB" id="A0A1H4H5K6"/>
<reference evidence="3 4" key="1">
    <citation type="submission" date="2016-10" db="EMBL/GenBank/DDBJ databases">
        <authorList>
            <person name="de Groot N.N."/>
        </authorList>
    </citation>
    <scope>NUCLEOTIDE SEQUENCE [LARGE SCALE GENOMIC DNA]</scope>
    <source>
        <strain evidence="3 4">CCM7597</strain>
    </source>
</reference>
<evidence type="ECO:0000313" key="3">
    <source>
        <dbReference type="EMBL" id="SEB17097.1"/>
    </source>
</evidence>
<dbReference type="InterPro" id="IPR035940">
    <property type="entry name" value="CAP_sf"/>
</dbReference>
<dbReference type="EMBL" id="FNQR01000023">
    <property type="protein sequence ID" value="SEB17097.1"/>
    <property type="molecule type" value="Genomic_DNA"/>
</dbReference>
<dbReference type="InterPro" id="IPR029410">
    <property type="entry name" value="CAP_assoc"/>
</dbReference>
<proteinExistence type="predicted"/>
<feature type="domain" description="CAP-associated" evidence="2">
    <location>
        <begin position="76"/>
        <end position="216"/>
    </location>
</feature>
<feature type="domain" description="SCP" evidence="1">
    <location>
        <begin position="247"/>
        <end position="357"/>
    </location>
</feature>